<protein>
    <recommendedName>
        <fullName evidence="2">Copper homeostasis protein cutC homolog</fullName>
    </recommendedName>
</protein>
<reference evidence="3" key="1">
    <citation type="submission" date="2016-10" db="EMBL/GenBank/DDBJ databases">
        <title>Sequence of Gallionella enrichment culture.</title>
        <authorList>
            <person name="Poehlein A."/>
            <person name="Muehling M."/>
            <person name="Daniel R."/>
        </authorList>
    </citation>
    <scope>NUCLEOTIDE SEQUENCE</scope>
</reference>
<dbReference type="Gene3D" id="3.20.20.380">
    <property type="entry name" value="Copper homeostasis (CutC) domain"/>
    <property type="match status" value="1"/>
</dbReference>
<gene>
    <name evidence="3" type="primary">cutC</name>
    <name evidence="3" type="ORF">GALL_120990</name>
</gene>
<proteinExistence type="inferred from homology"/>
<dbReference type="SUPFAM" id="SSF110395">
    <property type="entry name" value="CutC-like"/>
    <property type="match status" value="1"/>
</dbReference>
<comment type="similarity">
    <text evidence="1">Belongs to the CutC family.</text>
</comment>
<dbReference type="PANTHER" id="PTHR12598">
    <property type="entry name" value="COPPER HOMEOSTASIS PROTEIN CUTC"/>
    <property type="match status" value="1"/>
</dbReference>
<dbReference type="Pfam" id="PF03932">
    <property type="entry name" value="CutC"/>
    <property type="match status" value="1"/>
</dbReference>
<organism evidence="3">
    <name type="scientific">mine drainage metagenome</name>
    <dbReference type="NCBI Taxonomy" id="410659"/>
    <lineage>
        <taxon>unclassified sequences</taxon>
        <taxon>metagenomes</taxon>
        <taxon>ecological metagenomes</taxon>
    </lineage>
</organism>
<dbReference type="GO" id="GO:0005507">
    <property type="term" value="F:copper ion binding"/>
    <property type="evidence" value="ECO:0007669"/>
    <property type="project" value="TreeGrafter"/>
</dbReference>
<dbReference type="EMBL" id="MLJW01000048">
    <property type="protein sequence ID" value="OIR05665.1"/>
    <property type="molecule type" value="Genomic_DNA"/>
</dbReference>
<dbReference type="InterPro" id="IPR036822">
    <property type="entry name" value="CutC-like_dom_sf"/>
</dbReference>
<evidence type="ECO:0000313" key="3">
    <source>
        <dbReference type="EMBL" id="OIR05665.1"/>
    </source>
</evidence>
<dbReference type="HAMAP" id="MF_00795">
    <property type="entry name" value="CutC"/>
    <property type="match status" value="1"/>
</dbReference>
<dbReference type="InterPro" id="IPR005627">
    <property type="entry name" value="CutC-like"/>
</dbReference>
<comment type="caution">
    <text evidence="3">The sequence shown here is derived from an EMBL/GenBank/DDBJ whole genome shotgun (WGS) entry which is preliminary data.</text>
</comment>
<dbReference type="PANTHER" id="PTHR12598:SF0">
    <property type="entry name" value="COPPER HOMEOSTASIS PROTEIN CUTC HOMOLOG"/>
    <property type="match status" value="1"/>
</dbReference>
<dbReference type="AlphaFoldDB" id="A0A1J5SAU0"/>
<sequence length="241" mass="26575">MKNILELAVFNIESALAAAKGGADRIELCENYANGGTTPSYGILKTVRAKVSVPVFVMLCPRAGDFLYTEEEFEVIKKDILICKKLNYDGVVCGILKADGSIDVPRVSELVQLAYPMEFTFHRAFDRCKDPFKAMEDIIDCGCNRILTSGQFPSALGGKRTIKQLIQKANNRITIVAGGGVRSNNIAEIKQFTGATEFHSSAKKVVASKMQFINPKMKDDLNQTGVDVEEIKKMKKLLSKK</sequence>
<name>A0A1J5SAU0_9ZZZZ</name>
<evidence type="ECO:0000256" key="1">
    <source>
        <dbReference type="ARBA" id="ARBA00007768"/>
    </source>
</evidence>
<dbReference type="FunFam" id="3.20.20.380:FF:000001">
    <property type="entry name" value="Copper homeostasis protein CutC"/>
    <property type="match status" value="1"/>
</dbReference>
<accession>A0A1J5SAU0</accession>
<evidence type="ECO:0000256" key="2">
    <source>
        <dbReference type="ARBA" id="ARBA00019014"/>
    </source>
</evidence>